<dbReference type="EMBL" id="QGDO01000009">
    <property type="protein sequence ID" value="PWJ36173.1"/>
    <property type="molecule type" value="Genomic_DNA"/>
</dbReference>
<dbReference type="PANTHER" id="PTHR15337:SF11">
    <property type="entry name" value="THIOREDOXIN DOMAIN-CONTAINING PROTEIN"/>
    <property type="match status" value="1"/>
</dbReference>
<evidence type="ECO:0000256" key="2">
    <source>
        <dbReference type="SAM" id="SignalP"/>
    </source>
</evidence>
<feature type="domain" description="Thioredoxin" evidence="3">
    <location>
        <begin position="109"/>
        <end position="251"/>
    </location>
</feature>
<dbReference type="SUPFAM" id="SSF49464">
    <property type="entry name" value="Carboxypeptidase regulatory domain-like"/>
    <property type="match status" value="1"/>
</dbReference>
<keyword evidence="4" id="KW-0645">Protease</keyword>
<dbReference type="Pfam" id="PF13715">
    <property type="entry name" value="CarbopepD_reg_2"/>
    <property type="match status" value="1"/>
</dbReference>
<keyword evidence="1 2" id="KW-0732">Signal</keyword>
<dbReference type="InterPro" id="IPR013766">
    <property type="entry name" value="Thioredoxin_domain"/>
</dbReference>
<protein>
    <submittedName>
        <fullName evidence="4">Carboxypeptidase-like protein</fullName>
    </submittedName>
</protein>
<name>A0A315Z0L1_SEDFL</name>
<dbReference type="Gene3D" id="3.40.30.10">
    <property type="entry name" value="Glutaredoxin"/>
    <property type="match status" value="1"/>
</dbReference>
<keyword evidence="4" id="KW-0378">Hydrolase</keyword>
<feature type="chain" id="PRO_5016385868" evidence="2">
    <location>
        <begin position="21"/>
        <end position="433"/>
    </location>
</feature>
<dbReference type="SUPFAM" id="SSF52833">
    <property type="entry name" value="Thioredoxin-like"/>
    <property type="match status" value="1"/>
</dbReference>
<proteinExistence type="predicted"/>
<evidence type="ECO:0000313" key="4">
    <source>
        <dbReference type="EMBL" id="PWJ36173.1"/>
    </source>
</evidence>
<evidence type="ECO:0000313" key="5">
    <source>
        <dbReference type="Proteomes" id="UP000245535"/>
    </source>
</evidence>
<evidence type="ECO:0000256" key="1">
    <source>
        <dbReference type="ARBA" id="ARBA00022729"/>
    </source>
</evidence>
<dbReference type="PROSITE" id="PS51352">
    <property type="entry name" value="THIOREDOXIN_2"/>
    <property type="match status" value="1"/>
</dbReference>
<accession>A0A315Z0L1</accession>
<dbReference type="InterPro" id="IPR036249">
    <property type="entry name" value="Thioredoxin-like_sf"/>
</dbReference>
<reference evidence="4 5" key="1">
    <citation type="submission" date="2018-03" db="EMBL/GenBank/DDBJ databases">
        <title>Genomic Encyclopedia of Archaeal and Bacterial Type Strains, Phase II (KMG-II): from individual species to whole genera.</title>
        <authorList>
            <person name="Goeker M."/>
        </authorList>
    </citation>
    <scope>NUCLEOTIDE SEQUENCE [LARGE SCALE GENOMIC DNA]</scope>
    <source>
        <strain evidence="4 5">DSM 28229</strain>
    </source>
</reference>
<dbReference type="Pfam" id="PF13899">
    <property type="entry name" value="Thioredoxin_7"/>
    <property type="match status" value="1"/>
</dbReference>
<organism evidence="4 5">
    <name type="scientific">Sediminitomix flava</name>
    <dbReference type="NCBI Taxonomy" id="379075"/>
    <lineage>
        <taxon>Bacteria</taxon>
        <taxon>Pseudomonadati</taxon>
        <taxon>Bacteroidota</taxon>
        <taxon>Cytophagia</taxon>
        <taxon>Cytophagales</taxon>
        <taxon>Flammeovirgaceae</taxon>
        <taxon>Sediminitomix</taxon>
    </lineage>
</organism>
<feature type="signal peptide" evidence="2">
    <location>
        <begin position="1"/>
        <end position="20"/>
    </location>
</feature>
<dbReference type="RefSeq" id="WP_109622655.1">
    <property type="nucleotide sequence ID" value="NZ_QGDO01000009.1"/>
</dbReference>
<dbReference type="GO" id="GO:0004180">
    <property type="term" value="F:carboxypeptidase activity"/>
    <property type="evidence" value="ECO:0007669"/>
    <property type="project" value="UniProtKB-KW"/>
</dbReference>
<comment type="caution">
    <text evidence="4">The sequence shown here is derived from an EMBL/GenBank/DDBJ whole genome shotgun (WGS) entry which is preliminary data.</text>
</comment>
<keyword evidence="4" id="KW-0121">Carboxypeptidase</keyword>
<evidence type="ECO:0000259" key="3">
    <source>
        <dbReference type="PROSITE" id="PS51352"/>
    </source>
</evidence>
<dbReference type="OrthoDB" id="9811036at2"/>
<dbReference type="InterPro" id="IPR008969">
    <property type="entry name" value="CarboxyPept-like_regulatory"/>
</dbReference>
<dbReference type="Gene3D" id="2.60.40.1120">
    <property type="entry name" value="Carboxypeptidase-like, regulatory domain"/>
    <property type="match status" value="1"/>
</dbReference>
<sequence>MRYFLLIIPLIIFSTSNALAQKTRTIRGYIIDEKNRNGIPNAQISSNHANSSTLSNEEGAYSIEILETETKDTLKISHEGHKTVFMPLKKSRDGYFIYMDRADETSKKFNLDEDVKELSVVNIKGNKIKLINPFFPISLDMALTRAQVENKKVLVYVSAKWCGQCKLLDKTLFQHDTVIHRLKNDVIPVKIDIDTYEGEKLKKEFQIAGYPTFLMLTPDKSVTNRNVGIIFNKHDYDDPKGILEFIDDGITADEKVEVSQEEIEILKRRKEFHERLRFGVKFASHINATPTLGRYDDYSSSFETGIFIHLNKGRFMFRPGISYLNSPKKRHNLSSILIPIDLGYSFYKGSTFGLPSEFKALITPYYQHNFNADHREINVRNIGMRYGVDFQIGGDSAFGFTLAYQHAFRDYYKELSGLQDGFHFGLYFTVPSP</sequence>
<dbReference type="InterPro" id="IPR051099">
    <property type="entry name" value="AGR/TXD"/>
</dbReference>
<dbReference type="Proteomes" id="UP000245535">
    <property type="component" value="Unassembled WGS sequence"/>
</dbReference>
<gene>
    <name evidence="4" type="ORF">BC781_109192</name>
</gene>
<dbReference type="PANTHER" id="PTHR15337">
    <property type="entry name" value="ANTERIOR GRADIENT PROTEIN-RELATED"/>
    <property type="match status" value="1"/>
</dbReference>
<dbReference type="AlphaFoldDB" id="A0A315Z0L1"/>
<keyword evidence="5" id="KW-1185">Reference proteome</keyword>